<protein>
    <submittedName>
        <fullName evidence="1">Uncharacterized protein</fullName>
    </submittedName>
</protein>
<dbReference type="AlphaFoldDB" id="A0A8X7T1K4"/>
<evidence type="ECO:0000313" key="2">
    <source>
        <dbReference type="Proteomes" id="UP000078113"/>
    </source>
</evidence>
<keyword evidence="2" id="KW-1185">Reference proteome</keyword>
<proteinExistence type="predicted"/>
<organism evidence="1 2">
    <name type="scientific">Tilletia walkeri</name>
    <dbReference type="NCBI Taxonomy" id="117179"/>
    <lineage>
        <taxon>Eukaryota</taxon>
        <taxon>Fungi</taxon>
        <taxon>Dikarya</taxon>
        <taxon>Basidiomycota</taxon>
        <taxon>Ustilaginomycotina</taxon>
        <taxon>Exobasidiomycetes</taxon>
        <taxon>Tilletiales</taxon>
        <taxon>Tilletiaceae</taxon>
        <taxon>Tilletia</taxon>
    </lineage>
</organism>
<name>A0A8X7T1K4_9BASI</name>
<reference evidence="1" key="1">
    <citation type="submission" date="2016-04" db="EMBL/GenBank/DDBJ databases">
        <authorList>
            <person name="Nguyen H.D."/>
            <person name="Samba Siva P."/>
            <person name="Cullis J."/>
            <person name="Levesque C.A."/>
            <person name="Hambleton S."/>
        </authorList>
    </citation>
    <scope>NUCLEOTIDE SEQUENCE</scope>
    <source>
        <strain evidence="1">DAOMC 236422</strain>
    </source>
</reference>
<dbReference type="Proteomes" id="UP000078113">
    <property type="component" value="Unassembled WGS sequence"/>
</dbReference>
<gene>
    <name evidence="1" type="ORF">A4X09_0g6820</name>
</gene>
<dbReference type="EMBL" id="LWDG02000492">
    <property type="protein sequence ID" value="KAE8264927.1"/>
    <property type="molecule type" value="Genomic_DNA"/>
</dbReference>
<reference evidence="1" key="2">
    <citation type="journal article" date="2019" name="IMA Fungus">
        <title>Genome sequencing and comparison of five Tilletia species to identify candidate genes for the detection of regulated species infecting wheat.</title>
        <authorList>
            <person name="Nguyen H.D.T."/>
            <person name="Sultana T."/>
            <person name="Kesanakurti P."/>
            <person name="Hambleton S."/>
        </authorList>
    </citation>
    <scope>NUCLEOTIDE SEQUENCE</scope>
    <source>
        <strain evidence="1">DAOMC 236422</strain>
    </source>
</reference>
<comment type="caution">
    <text evidence="1">The sequence shown here is derived from an EMBL/GenBank/DDBJ whole genome shotgun (WGS) entry which is preliminary data.</text>
</comment>
<accession>A0A8X7T1K4</accession>
<sequence>MTSRFPNVARARSPDCRASMMVSELSSVSVPISVDARAAPATIWNDLDSTATLVQPVKKEPGTETDAALTQLQLSTPPIEQQRQVRVKPEPMELDESPVLLRGEGKREVGMPVLRKYEQEGELPALRMKKHKGKGRAADDGFGVGGGMRLACNGVEPDFSESLLLFS</sequence>
<evidence type="ECO:0000313" key="1">
    <source>
        <dbReference type="EMBL" id="KAE8264927.1"/>
    </source>
</evidence>